<comment type="caution">
    <text evidence="1">The sequence shown here is derived from an EMBL/GenBank/DDBJ whole genome shotgun (WGS) entry which is preliminary data.</text>
</comment>
<dbReference type="InterPro" id="IPR037208">
    <property type="entry name" value="Spo0E-like_sf"/>
</dbReference>
<dbReference type="PANTHER" id="PTHR41263:SF1">
    <property type="entry name" value="ASPARTYL-PHOSPHATE PHOSPHATASE YISI"/>
    <property type="match status" value="1"/>
</dbReference>
<organism evidence="1 2">
    <name type="scientific">Peribacillus saganii</name>
    <dbReference type="NCBI Taxonomy" id="2303992"/>
    <lineage>
        <taxon>Bacteria</taxon>
        <taxon>Bacillati</taxon>
        <taxon>Bacillota</taxon>
        <taxon>Bacilli</taxon>
        <taxon>Bacillales</taxon>
        <taxon>Bacillaceae</taxon>
        <taxon>Peribacillus</taxon>
    </lineage>
</organism>
<dbReference type="Pfam" id="PF09388">
    <property type="entry name" value="SpoOE-like"/>
    <property type="match status" value="1"/>
</dbReference>
<proteinExistence type="predicted"/>
<dbReference type="OrthoDB" id="2973859at2"/>
<dbReference type="Proteomes" id="UP000264541">
    <property type="component" value="Unassembled WGS sequence"/>
</dbReference>
<reference evidence="1 2" key="1">
    <citation type="submission" date="2018-08" db="EMBL/GenBank/DDBJ databases">
        <title>Bacillus chawlae sp. nov., Bacillus glennii sp. nov., and Bacillus saganii sp. nov. Isolated from the Vehicle Assembly Building at Kennedy Space Center where the Viking Spacecraft were Assembled.</title>
        <authorList>
            <person name="Seuylemezian A."/>
            <person name="Vaishampayan P."/>
        </authorList>
    </citation>
    <scope>NUCLEOTIDE SEQUENCE [LARGE SCALE GENOMIC DNA]</scope>
    <source>
        <strain evidence="1 2">V47-23a</strain>
    </source>
</reference>
<protein>
    <submittedName>
        <fullName evidence="1">Aspartyl-phosphate phosphatase Spo0E family protein</fullName>
    </submittedName>
</protein>
<dbReference type="InterPro" id="IPR018540">
    <property type="entry name" value="Spo0E-like"/>
</dbReference>
<evidence type="ECO:0000313" key="2">
    <source>
        <dbReference type="Proteomes" id="UP000264541"/>
    </source>
</evidence>
<dbReference type="EMBL" id="QVTE01000008">
    <property type="protein sequence ID" value="RFU71199.1"/>
    <property type="molecule type" value="Genomic_DNA"/>
</dbReference>
<accession>A0A372LSM4</accession>
<name>A0A372LSM4_9BACI</name>
<dbReference type="InterPro" id="IPR036638">
    <property type="entry name" value="HLH_DNA-bd_sf"/>
</dbReference>
<keyword evidence="2" id="KW-1185">Reference proteome</keyword>
<dbReference type="RefSeq" id="WP_117325426.1">
    <property type="nucleotide sequence ID" value="NZ_QVTE01000008.1"/>
</dbReference>
<dbReference type="GO" id="GO:0046983">
    <property type="term" value="F:protein dimerization activity"/>
    <property type="evidence" value="ECO:0007669"/>
    <property type="project" value="InterPro"/>
</dbReference>
<dbReference type="AlphaFoldDB" id="A0A372LSM4"/>
<dbReference type="PANTHER" id="PTHR41263">
    <property type="entry name" value="ASPARTYL-PHOSPHATE PHOSPHATASE YISI"/>
    <property type="match status" value="1"/>
</dbReference>
<evidence type="ECO:0000313" key="1">
    <source>
        <dbReference type="EMBL" id="RFU71199.1"/>
    </source>
</evidence>
<gene>
    <name evidence="1" type="ORF">D0469_03605</name>
</gene>
<dbReference type="Gene3D" id="4.10.280.10">
    <property type="entry name" value="Helix-loop-helix DNA-binding domain"/>
    <property type="match status" value="1"/>
</dbReference>
<dbReference type="SUPFAM" id="SSF140500">
    <property type="entry name" value="BAS1536-like"/>
    <property type="match status" value="1"/>
</dbReference>
<dbReference type="InterPro" id="IPR053028">
    <property type="entry name" value="Spo0E-like_phosphatase"/>
</dbReference>
<dbReference type="GO" id="GO:0043937">
    <property type="term" value="P:regulation of sporulation"/>
    <property type="evidence" value="ECO:0007669"/>
    <property type="project" value="InterPro"/>
</dbReference>
<sequence length="79" mass="9157">MVANLEKIGKLIQEKRNEMIKSANENGINSEHTLRFSQELDKLMNAYQKIEKQPASEVHIAFHQTVIIMQKPFSDVKVF</sequence>